<evidence type="ECO:0000313" key="1">
    <source>
        <dbReference type="EMBL" id="AVI44872.1"/>
    </source>
</evidence>
<reference evidence="2" key="1">
    <citation type="submission" date="2017-03" db="EMBL/GenBank/DDBJ databases">
        <title>FDA dAtabase for Regulatory Grade micrObial Sequences (FDA-ARGOS): Supporting development and validation of Infectious Disease Dx tests.</title>
        <authorList>
            <person name="Campos J."/>
            <person name="Goldberg B."/>
            <person name="Tallon L."/>
            <person name="Sadzewicz L."/>
            <person name="Sengamalay N."/>
            <person name="Ott S."/>
            <person name="Godinez A."/>
            <person name="Nagaraj S."/>
            <person name="Vyas G."/>
            <person name="Aluvathingal J."/>
            <person name="Nadendla S."/>
            <person name="Geyer C."/>
            <person name="Nandy P."/>
            <person name="Hobson J."/>
            <person name="Sichtig H."/>
        </authorList>
    </citation>
    <scope>NUCLEOTIDE SEQUENCE [LARGE SCALE GENOMIC DNA]</scope>
    <source>
        <strain evidence="2">FDAARGOS_260</strain>
    </source>
</reference>
<evidence type="ECO:0000313" key="2">
    <source>
        <dbReference type="Proteomes" id="UP000191272"/>
    </source>
</evidence>
<accession>A0ABN5IFG1</accession>
<gene>
    <name evidence="1" type="ORF">A6J88_14170</name>
</gene>
<protein>
    <submittedName>
        <fullName evidence="1">Uncharacterized protein</fullName>
    </submittedName>
</protein>
<proteinExistence type="predicted"/>
<keyword evidence="2" id="KW-1185">Reference proteome</keyword>
<dbReference type="EMBL" id="CP020452">
    <property type="protein sequence ID" value="AVI44872.1"/>
    <property type="molecule type" value="Genomic_DNA"/>
</dbReference>
<name>A0ABN5IFG1_NEIMU</name>
<dbReference type="Proteomes" id="UP000191272">
    <property type="component" value="Chromosome"/>
</dbReference>
<sequence>MFRKIVNNGGKCTPFADGKKVFYAIENRSSETTFQISDGLYYNPIPLSIHTSRNIVNLPPVSLPPSRHVPHYPHRPRRCRMAQRKHAEAAQAGGLCA</sequence>
<organism evidence="1 2">
    <name type="scientific">Neisseria mucosa</name>
    <dbReference type="NCBI Taxonomy" id="488"/>
    <lineage>
        <taxon>Bacteria</taxon>
        <taxon>Pseudomonadati</taxon>
        <taxon>Pseudomonadota</taxon>
        <taxon>Betaproteobacteria</taxon>
        <taxon>Neisseriales</taxon>
        <taxon>Neisseriaceae</taxon>
        <taxon>Neisseria</taxon>
    </lineage>
</organism>